<keyword evidence="3" id="KW-1185">Reference proteome</keyword>
<dbReference type="InterPro" id="IPR032710">
    <property type="entry name" value="NTF2-like_dom_sf"/>
</dbReference>
<evidence type="ECO:0000313" key="2">
    <source>
        <dbReference type="EMBL" id="NID17224.1"/>
    </source>
</evidence>
<dbReference type="InterPro" id="IPR037401">
    <property type="entry name" value="SnoaL-like"/>
</dbReference>
<dbReference type="EMBL" id="JAAQTL010000002">
    <property type="protein sequence ID" value="NID17224.1"/>
    <property type="molecule type" value="Genomic_DNA"/>
</dbReference>
<dbReference type="SUPFAM" id="SSF54427">
    <property type="entry name" value="NTF2-like"/>
    <property type="match status" value="1"/>
</dbReference>
<protein>
    <submittedName>
        <fullName evidence="2">Nuclear transport factor 2 family protein</fullName>
    </submittedName>
</protein>
<organism evidence="2 3">
    <name type="scientific">Luteibacter yeojuensis</name>
    <dbReference type="NCBI Taxonomy" id="345309"/>
    <lineage>
        <taxon>Bacteria</taxon>
        <taxon>Pseudomonadati</taxon>
        <taxon>Pseudomonadota</taxon>
        <taxon>Gammaproteobacteria</taxon>
        <taxon>Lysobacterales</taxon>
        <taxon>Rhodanobacteraceae</taxon>
        <taxon>Luteibacter</taxon>
    </lineage>
</organism>
<reference evidence="2 3" key="1">
    <citation type="journal article" date="2006" name="Int. J. Syst. Evol. Microbiol.">
        <title>Dyella yeojuensis sp. nov., isolated from greenhouse soil in Korea.</title>
        <authorList>
            <person name="Kim B.Y."/>
            <person name="Weon H.Y."/>
            <person name="Lee K.H."/>
            <person name="Seok S.J."/>
            <person name="Kwon S.W."/>
            <person name="Go S.J."/>
            <person name="Stackebrandt E."/>
        </authorList>
    </citation>
    <scope>NUCLEOTIDE SEQUENCE [LARGE SCALE GENOMIC DNA]</scope>
    <source>
        <strain evidence="2 3">DSM 17673</strain>
    </source>
</reference>
<feature type="domain" description="SnoaL-like" evidence="1">
    <location>
        <begin position="14"/>
        <end position="126"/>
    </location>
</feature>
<dbReference type="Proteomes" id="UP000518878">
    <property type="component" value="Unassembled WGS sequence"/>
</dbReference>
<accession>A0A7X5TRU9</accession>
<dbReference type="Gene3D" id="3.10.450.50">
    <property type="match status" value="1"/>
</dbReference>
<dbReference type="Pfam" id="PF12680">
    <property type="entry name" value="SnoaL_2"/>
    <property type="match status" value="1"/>
</dbReference>
<proteinExistence type="predicted"/>
<sequence>MTNPAIDPARQALIEAYIDAYNRFDIEGMLATLSDDVRFEHHSGDEVSVATDGKADLEKLARVGAAMFASRHQSVVALVEEGDTVAATIDFHGEIAEDIPDGPRAGTVVEMRGSSEFAFSGGRICRVVDKA</sequence>
<dbReference type="RefSeq" id="WP_166701013.1">
    <property type="nucleotide sequence ID" value="NZ_JAAQTL010000002.1"/>
</dbReference>
<dbReference type="AlphaFoldDB" id="A0A7X5TRU9"/>
<evidence type="ECO:0000313" key="3">
    <source>
        <dbReference type="Proteomes" id="UP000518878"/>
    </source>
</evidence>
<comment type="caution">
    <text evidence="2">The sequence shown here is derived from an EMBL/GenBank/DDBJ whole genome shotgun (WGS) entry which is preliminary data.</text>
</comment>
<name>A0A7X5TRU9_9GAMM</name>
<evidence type="ECO:0000259" key="1">
    <source>
        <dbReference type="Pfam" id="PF12680"/>
    </source>
</evidence>
<gene>
    <name evidence="2" type="ORF">HBF32_17230</name>
</gene>